<feature type="zinc finger region" description="CHC2-type" evidence="12">
    <location>
        <begin position="41"/>
        <end position="65"/>
    </location>
</feature>
<dbReference type="InterPro" id="IPR013173">
    <property type="entry name" value="DNA_primase_DnaG_DnaB-bd_dom"/>
</dbReference>
<comment type="cofactor">
    <cofactor evidence="12 13">
        <name>Zn(2+)</name>
        <dbReference type="ChEBI" id="CHEBI:29105"/>
    </cofactor>
    <text evidence="12 13">Binds 1 zinc ion per monomer.</text>
</comment>
<dbReference type="Gene3D" id="3.90.980.10">
    <property type="entry name" value="DNA primase, catalytic core, N-terminal domain"/>
    <property type="match status" value="1"/>
</dbReference>
<dbReference type="Pfam" id="PF08278">
    <property type="entry name" value="DnaG_DnaB_bind"/>
    <property type="match status" value="1"/>
</dbReference>
<dbReference type="InterPro" id="IPR006171">
    <property type="entry name" value="TOPRIM_dom"/>
</dbReference>
<organism evidence="16 17">
    <name type="scientific">Microlunatus aurantiacus</name>
    <dbReference type="NCBI Taxonomy" id="446786"/>
    <lineage>
        <taxon>Bacteria</taxon>
        <taxon>Bacillati</taxon>
        <taxon>Actinomycetota</taxon>
        <taxon>Actinomycetes</taxon>
        <taxon>Propionibacteriales</taxon>
        <taxon>Propionibacteriaceae</taxon>
        <taxon>Microlunatus</taxon>
    </lineage>
</organism>
<reference evidence="17" key="1">
    <citation type="journal article" date="2019" name="Int. J. Syst. Evol. Microbiol.">
        <title>The Global Catalogue of Microorganisms (GCM) 10K type strain sequencing project: providing services to taxonomists for standard genome sequencing and annotation.</title>
        <authorList>
            <consortium name="The Broad Institute Genomics Platform"/>
            <consortium name="The Broad Institute Genome Sequencing Center for Infectious Disease"/>
            <person name="Wu L."/>
            <person name="Ma J."/>
        </authorList>
    </citation>
    <scope>NUCLEOTIDE SEQUENCE [LARGE SCALE GENOMIC DNA]</scope>
    <source>
        <strain evidence="17">JCM 16548</strain>
    </source>
</reference>
<dbReference type="InterPro" id="IPR037068">
    <property type="entry name" value="DNA_primase_core_N_sf"/>
</dbReference>
<dbReference type="Gene3D" id="3.90.580.10">
    <property type="entry name" value="Zinc finger, CHC2-type domain"/>
    <property type="match status" value="1"/>
</dbReference>
<dbReference type="InterPro" id="IPR034151">
    <property type="entry name" value="TOPRIM_DnaG_bac"/>
</dbReference>
<dbReference type="HAMAP" id="MF_00974">
    <property type="entry name" value="DNA_primase_DnaG"/>
    <property type="match status" value="1"/>
</dbReference>
<dbReference type="SMART" id="SM00493">
    <property type="entry name" value="TOPRIM"/>
    <property type="match status" value="1"/>
</dbReference>
<dbReference type="CDD" id="cd03364">
    <property type="entry name" value="TOPRIM_DnaG_primases"/>
    <property type="match status" value="1"/>
</dbReference>
<dbReference type="EC" id="2.7.7.101" evidence="12"/>
<feature type="compositionally biased region" description="Basic and acidic residues" evidence="14">
    <location>
        <begin position="436"/>
        <end position="468"/>
    </location>
</feature>
<dbReference type="RefSeq" id="WP_344811033.1">
    <property type="nucleotide sequence ID" value="NZ_BAAAYX010000002.1"/>
</dbReference>
<evidence type="ECO:0000256" key="12">
    <source>
        <dbReference type="HAMAP-Rule" id="MF_00974"/>
    </source>
</evidence>
<keyword evidence="6 12" id="KW-0479">Metal-binding</keyword>
<dbReference type="InterPro" id="IPR036977">
    <property type="entry name" value="DNA_primase_Znf_CHC2"/>
</dbReference>
<comment type="caution">
    <text evidence="16">The sequence shown here is derived from an EMBL/GenBank/DDBJ whole genome shotgun (WGS) entry which is preliminary data.</text>
</comment>
<comment type="domain">
    <text evidence="12">Contains an N-terminal zinc-binding domain, a central core domain that contains the primase activity, and a C-terminal DnaB-binding domain.</text>
</comment>
<dbReference type="PANTHER" id="PTHR30313:SF2">
    <property type="entry name" value="DNA PRIMASE"/>
    <property type="match status" value="1"/>
</dbReference>
<keyword evidence="17" id="KW-1185">Reference proteome</keyword>
<protein>
    <recommendedName>
        <fullName evidence="12 13">DNA primase</fullName>
        <ecNumber evidence="12">2.7.7.101</ecNumber>
    </recommendedName>
</protein>
<feature type="domain" description="Toprim" evidence="15">
    <location>
        <begin position="258"/>
        <end position="344"/>
    </location>
</feature>
<accession>A0ABP7CTL6</accession>
<keyword evidence="4 12" id="KW-0548">Nucleotidyltransferase</keyword>
<comment type="subunit">
    <text evidence="12">Monomer. Interacts with DnaB.</text>
</comment>
<evidence type="ECO:0000256" key="14">
    <source>
        <dbReference type="SAM" id="MobiDB-lite"/>
    </source>
</evidence>
<evidence type="ECO:0000256" key="8">
    <source>
        <dbReference type="ARBA" id="ARBA00022833"/>
    </source>
</evidence>
<evidence type="ECO:0000256" key="10">
    <source>
        <dbReference type="ARBA" id="ARBA00023125"/>
    </source>
</evidence>
<evidence type="ECO:0000256" key="11">
    <source>
        <dbReference type="ARBA" id="ARBA00023163"/>
    </source>
</evidence>
<dbReference type="SUPFAM" id="SSF57783">
    <property type="entry name" value="Zinc beta-ribbon"/>
    <property type="match status" value="1"/>
</dbReference>
<dbReference type="InterPro" id="IPR006295">
    <property type="entry name" value="DNA_primase_DnaG"/>
</dbReference>
<keyword evidence="9" id="KW-0460">Magnesium</keyword>
<evidence type="ECO:0000313" key="17">
    <source>
        <dbReference type="Proteomes" id="UP001500051"/>
    </source>
</evidence>
<dbReference type="Gene3D" id="3.40.1360.10">
    <property type="match status" value="1"/>
</dbReference>
<evidence type="ECO:0000256" key="2">
    <source>
        <dbReference type="ARBA" id="ARBA00022515"/>
    </source>
</evidence>
<keyword evidence="11 12" id="KW-0804">Transcription</keyword>
<keyword evidence="7 12" id="KW-0863">Zinc-finger</keyword>
<dbReference type="InterPro" id="IPR019475">
    <property type="entry name" value="DNA_primase_DnaB-bd"/>
</dbReference>
<dbReference type="SMART" id="SM00766">
    <property type="entry name" value="DnaG_DnaB_bind"/>
    <property type="match status" value="1"/>
</dbReference>
<keyword evidence="3 12" id="KW-0808">Transferase</keyword>
<keyword evidence="10 12" id="KW-0238">DNA-binding</keyword>
<dbReference type="NCBIfam" id="TIGR01391">
    <property type="entry name" value="dnaG"/>
    <property type="match status" value="1"/>
</dbReference>
<dbReference type="Pfam" id="PF10410">
    <property type="entry name" value="DnaB_bind"/>
    <property type="match status" value="1"/>
</dbReference>
<dbReference type="PROSITE" id="PS50880">
    <property type="entry name" value="TOPRIM"/>
    <property type="match status" value="1"/>
</dbReference>
<evidence type="ECO:0000256" key="1">
    <source>
        <dbReference type="ARBA" id="ARBA00022478"/>
    </source>
</evidence>
<dbReference type="SUPFAM" id="SSF56731">
    <property type="entry name" value="DNA primase core"/>
    <property type="match status" value="1"/>
</dbReference>
<comment type="catalytic activity">
    <reaction evidence="12">
        <text>ssDNA + n NTP = ssDNA/pppN(pN)n-1 hybrid + (n-1) diphosphate.</text>
        <dbReference type="EC" id="2.7.7.101"/>
    </reaction>
</comment>
<evidence type="ECO:0000259" key="15">
    <source>
        <dbReference type="PROSITE" id="PS50880"/>
    </source>
</evidence>
<evidence type="ECO:0000256" key="6">
    <source>
        <dbReference type="ARBA" id="ARBA00022723"/>
    </source>
</evidence>
<dbReference type="Pfam" id="PF01807">
    <property type="entry name" value="Zn_ribbon_DnaG"/>
    <property type="match status" value="1"/>
</dbReference>
<dbReference type="EMBL" id="BAAAYX010000002">
    <property type="protein sequence ID" value="GAA3695104.1"/>
    <property type="molecule type" value="Genomic_DNA"/>
</dbReference>
<evidence type="ECO:0000313" key="16">
    <source>
        <dbReference type="EMBL" id="GAA3695104.1"/>
    </source>
</evidence>
<feature type="region of interest" description="Disordered" evidence="14">
    <location>
        <begin position="436"/>
        <end position="491"/>
    </location>
</feature>
<dbReference type="InterPro" id="IPR013264">
    <property type="entry name" value="DNAG_N"/>
</dbReference>
<keyword evidence="1 12" id="KW-0240">DNA-directed RNA polymerase</keyword>
<gene>
    <name evidence="12 16" type="primary">dnaG</name>
    <name evidence="16" type="ORF">GCM10022204_08590</name>
</gene>
<evidence type="ECO:0000256" key="3">
    <source>
        <dbReference type="ARBA" id="ARBA00022679"/>
    </source>
</evidence>
<dbReference type="Pfam" id="PF13662">
    <property type="entry name" value="Toprim_4"/>
    <property type="match status" value="1"/>
</dbReference>
<evidence type="ECO:0000256" key="7">
    <source>
        <dbReference type="ARBA" id="ARBA00022771"/>
    </source>
</evidence>
<dbReference type="Pfam" id="PF08275">
    <property type="entry name" value="DNAG_N"/>
    <property type="match status" value="1"/>
</dbReference>
<keyword evidence="2 12" id="KW-0639">Primosome</keyword>
<evidence type="ECO:0000256" key="13">
    <source>
        <dbReference type="PIRNR" id="PIRNR002811"/>
    </source>
</evidence>
<evidence type="ECO:0000256" key="5">
    <source>
        <dbReference type="ARBA" id="ARBA00022705"/>
    </source>
</evidence>
<dbReference type="Proteomes" id="UP001500051">
    <property type="component" value="Unassembled WGS sequence"/>
</dbReference>
<comment type="similarity">
    <text evidence="12 13">Belongs to the DnaG primase family.</text>
</comment>
<comment type="function">
    <text evidence="12 13">RNA polymerase that catalyzes the synthesis of short RNA molecules used as primers for DNA polymerase during DNA replication.</text>
</comment>
<proteinExistence type="inferred from homology"/>
<name>A0ABP7CTL6_9ACTN</name>
<evidence type="ECO:0000256" key="9">
    <source>
        <dbReference type="ARBA" id="ARBA00022842"/>
    </source>
</evidence>
<evidence type="ECO:0000256" key="4">
    <source>
        <dbReference type="ARBA" id="ARBA00022695"/>
    </source>
</evidence>
<dbReference type="PANTHER" id="PTHR30313">
    <property type="entry name" value="DNA PRIMASE"/>
    <property type="match status" value="1"/>
</dbReference>
<sequence>MPGRINDEDIATVRERARIDEVVGSYVALRNAGSGTMKGLCPFHDEKTPSFQVNPSRGFFYCFGCGEGGDVISFVQKIDNLSFTETVERLADRVGIQLRYTDGGASQPERGLRLRLMEAHQAAAEFYAEQLSSPEAAIGRQFLGERGFDRATAEHFGVGYAPQDGRALRRHLNGRGFRDAELVTGGLIREAGWDYFQGRLLWPIRDSGRQVLGFGARRLRDDDRMPAKYLNTPETPLYKKSHVLYGLDLARQQIGKKSQAVVVEGYTDVMAAHVAGVDTAVASCGTAFGDDHARLLRRLMGNHDAFRGEVIFTFDGDAAGQAAALKVFGGDANFIAQTYVAVEPSGLDPCDLRLQHGDAAVRELVARRVPLYRFVMANILTQHDLDRADGRLSALREAAPLVSSIRDSGLVGGYVRELAGMLGMDVEEVRREVMRSAARHERAEQRAESSRPDNGRPGDTRADARGSESRSGTAEPAGSGTPTSVAAERRWLPEPDDRLLVTERETMKLLLQAPVLFEPDWLELDAADFTHRAYAAVFRSIQNARAEHRDAPAAGAVWVHQVATAVPHPLLASLVAALAVEPLSLHGPATAHYVQANAAKLRLLTVMRQVAELKSKLQRTNPVDNPTAYNQMFSELVVLEAHRSELHAESLRGAV</sequence>
<keyword evidence="8 12" id="KW-0862">Zinc</keyword>
<dbReference type="SMART" id="SM00400">
    <property type="entry name" value="ZnF_CHCC"/>
    <property type="match status" value="1"/>
</dbReference>
<keyword evidence="5 12" id="KW-0235">DNA replication</keyword>
<dbReference type="InterPro" id="IPR002694">
    <property type="entry name" value="Znf_CHC2"/>
</dbReference>
<dbReference type="InterPro" id="IPR030846">
    <property type="entry name" value="DnaG_bac"/>
</dbReference>
<dbReference type="PIRSF" id="PIRSF002811">
    <property type="entry name" value="DnaG"/>
    <property type="match status" value="1"/>
</dbReference>
<dbReference type="InterPro" id="IPR050219">
    <property type="entry name" value="DnaG_primase"/>
</dbReference>